<dbReference type="SUPFAM" id="SSF52540">
    <property type="entry name" value="P-loop containing nucleoside triphosphate hydrolases"/>
    <property type="match status" value="1"/>
</dbReference>
<comment type="caution">
    <text evidence="11">The sequence shown here is derived from an EMBL/GenBank/DDBJ whole genome shotgun (WGS) entry which is preliminary data.</text>
</comment>
<evidence type="ECO:0000259" key="10">
    <source>
        <dbReference type="PROSITE" id="PS50913"/>
    </source>
</evidence>
<evidence type="ECO:0000256" key="6">
    <source>
        <dbReference type="ARBA" id="ARBA00023212"/>
    </source>
</evidence>
<dbReference type="GO" id="GO:0072686">
    <property type="term" value="C:mitotic spindle"/>
    <property type="evidence" value="ECO:0007669"/>
    <property type="project" value="TreeGrafter"/>
</dbReference>
<evidence type="ECO:0000256" key="4">
    <source>
        <dbReference type="ARBA" id="ARBA00022840"/>
    </source>
</evidence>
<evidence type="ECO:0000256" key="7">
    <source>
        <dbReference type="PROSITE-ProRule" id="PRU00283"/>
    </source>
</evidence>
<protein>
    <recommendedName>
        <fullName evidence="14">GRIP domain-containing protein</fullName>
    </recommendedName>
</protein>
<feature type="coiled-coil region" evidence="8">
    <location>
        <begin position="589"/>
        <end position="623"/>
    </location>
</feature>
<evidence type="ECO:0000256" key="5">
    <source>
        <dbReference type="ARBA" id="ARBA00023175"/>
    </source>
</evidence>
<keyword evidence="3 7" id="KW-0547">Nucleotide-binding</keyword>
<feature type="coiled-coil region" evidence="8">
    <location>
        <begin position="1159"/>
        <end position="1304"/>
    </location>
</feature>
<dbReference type="InterPro" id="IPR000237">
    <property type="entry name" value="GRIP_dom"/>
</dbReference>
<dbReference type="PANTHER" id="PTHR47970">
    <property type="entry name" value="KINESIN-LIKE PROTEIN KIF11"/>
    <property type="match status" value="1"/>
</dbReference>
<dbReference type="GO" id="GO:0005876">
    <property type="term" value="C:spindle microtubule"/>
    <property type="evidence" value="ECO:0007669"/>
    <property type="project" value="TreeGrafter"/>
</dbReference>
<sequence length="1526" mass="180120">MDTTETGITSMINDTTTVTKRRDPPLNVYVRIRPFIGDELERSENQKLLDIINDNHIAVKVYPTINNTIRNIQASYNEYEVSRIFDDSCTQKELFEQILEQPTNEIFTGSNWLLCTLGLTNSGKTHTMFGTAQEPGLIPQCLHRIFLNLESMSREDLIKLLKNYSILKKKHETKINELTTSNTNFSQTEQQLRNQIANEQSKYSKLIIEFDLNKSNQSKLQEELNLTRQSLEDIQLQNETLKTSSQNLPDEITNLKNELSVVQSSSSKNESQKCSSDPELLYNFISTTIELFQLPISLPDTIDNEFLTVYKNEFEQKQENFKQTLDQLEQDKDELQQRLEDLEFLSEEIKLENDDLRIKSSKYQQDKHAQEKEIDNYRRQIEDFEEQFLELQRESHLIEYDNKSLQQQQSSIITHQHFDENSDEIIRQCMNYILKQIDNNNQQLTKASSTSSLLLSSDIPTLLHSIGITNCTDEDFSVPLNFESVLRLCTLLIERCRVLQYILLKNNDLITNDYDNQCVSFIQNNDNEQYKILIHKHDHVVLDTLFEKIYNGMNQTMNSNDWQIVIEKPIDQNASPYLRLEFDNFKFISDKIEQDLIQLRSQYQQLTKQNEDQRHEISVLEKRLLSNKSITQLKDRQIELEKQLLQQCEKTIQLETILQQENIDKTNIDQLKHIELSYNQLQEKLQIAQQLEEQLKQLNEKFNEKDLQFKRQNDLFDKLKIDYERQHFYILERDEKIRLLQLEINEHDQFKENIMEKLHKEFEQQKSLLINATQNQEQRFSLRSKQQDDEFSNLIEKNLQLENDLKQNQQLFQEKTKQIQLLTDQITNLEKEKLEFIQNIDELKQQLKTNKFNVDKTVDANNQIMTQDTIQLQQNIENIQVQQSMNTNDENQSTTINNLQSELVNIRQENEKLNRIINELNHKYEKQISDPGENIQELKEKYQKMKLLLTRLKKELQDKNYQPKQSSIDLELADYEKTIQQLKHDLINKDKDIQDLRDELLNSTEKYACLKLEINNLEQQKLQTDQRANKFKTLLDAAKKELQTAKDVELQRYHSDDYTRVLTDKLQNELDNNKLLINELSNEKQQLTDKLNNFNETNQRTINLLEQNLRIAKHDLDITKKDYDTLQDDFNCYKIRAQSVLKQHQANQRERTPSLATKQIEYEETIEKLKNNLLEANTKIEILTSEKETIEKEQTHLIEIQAKLMNESRKREQDLRKQHQIEINKIQNEHLQRIKDSQNELETVTLQNETLAIEYKEQIALMDSDHEQSISFVKNQLETARQEIEQLKLRINLLEQTNIDNEKLTSNSETLHTGINHDSERDSILAWSDSERQQTEGPVMTNIDHQLQVVPVNISDSNNLIEDHNTTNLSSTNNKLHPVATENIELERQRLEDELNRLKLRLFETTELLNESELNNTRLNEQVTLLKDEIRRIERNMDRAESISNLEYLKNIILKFFILKSVPERLQLIPVLVTMLKLSPDEQAQLVHTANIPLINDENLNSNDSSIQPMTNGANAPSWGSYLNIW</sequence>
<dbReference type="PROSITE" id="PS50067">
    <property type="entry name" value="KINESIN_MOTOR_2"/>
    <property type="match status" value="1"/>
</dbReference>
<evidence type="ECO:0000313" key="13">
    <source>
        <dbReference type="Proteomes" id="UP000663832"/>
    </source>
</evidence>
<dbReference type="Gene3D" id="3.40.850.10">
    <property type="entry name" value="Kinesin motor domain"/>
    <property type="match status" value="1"/>
</dbReference>
<keyword evidence="8" id="KW-0175">Coiled coil</keyword>
<keyword evidence="2" id="KW-0963">Cytoplasm</keyword>
<dbReference type="EMBL" id="CAJNOM010000017">
    <property type="protein sequence ID" value="CAF0808766.1"/>
    <property type="molecule type" value="Genomic_DNA"/>
</dbReference>
<feature type="coiled-coil region" evidence="8">
    <location>
        <begin position="671"/>
        <end position="708"/>
    </location>
</feature>
<evidence type="ECO:0008006" key="14">
    <source>
        <dbReference type="Google" id="ProtNLM"/>
    </source>
</evidence>
<keyword evidence="4 7" id="KW-0067">ATP-binding</keyword>
<dbReference type="Proteomes" id="UP000663877">
    <property type="component" value="Unassembled WGS sequence"/>
</dbReference>
<dbReference type="PANTHER" id="PTHR47970:SF12">
    <property type="entry name" value="KINESIN FAMILY MEMBER 11"/>
    <property type="match status" value="1"/>
</dbReference>
<dbReference type="Proteomes" id="UP000663832">
    <property type="component" value="Unassembled WGS sequence"/>
</dbReference>
<dbReference type="GO" id="GO:0008017">
    <property type="term" value="F:microtubule binding"/>
    <property type="evidence" value="ECO:0007669"/>
    <property type="project" value="InterPro"/>
</dbReference>
<dbReference type="GO" id="GO:0090307">
    <property type="term" value="P:mitotic spindle assembly"/>
    <property type="evidence" value="ECO:0007669"/>
    <property type="project" value="TreeGrafter"/>
</dbReference>
<comment type="subcellular location">
    <subcellularLocation>
        <location evidence="1">Cytoplasm</location>
        <location evidence="1">Cytoskeleton</location>
    </subcellularLocation>
</comment>
<evidence type="ECO:0000259" key="9">
    <source>
        <dbReference type="PROSITE" id="PS50067"/>
    </source>
</evidence>
<feature type="coiled-coil region" evidence="8">
    <location>
        <begin position="896"/>
        <end position="1122"/>
    </location>
</feature>
<keyword evidence="6" id="KW-0206">Cytoskeleton</keyword>
<gene>
    <name evidence="12" type="ORF">BJG266_LOCUS6016</name>
    <name evidence="11" type="ORF">QVE165_LOCUS4623</name>
</gene>
<dbReference type="InterPro" id="IPR036961">
    <property type="entry name" value="Kinesin_motor_dom_sf"/>
</dbReference>
<dbReference type="OrthoDB" id="1926336at2759"/>
<feature type="coiled-coil region" evidence="8">
    <location>
        <begin position="311"/>
        <end position="394"/>
    </location>
</feature>
<evidence type="ECO:0000256" key="2">
    <source>
        <dbReference type="ARBA" id="ARBA00022490"/>
    </source>
</evidence>
<feature type="coiled-coil region" evidence="8">
    <location>
        <begin position="1381"/>
        <end position="1443"/>
    </location>
</feature>
<proteinExistence type="inferred from homology"/>
<evidence type="ECO:0000313" key="12">
    <source>
        <dbReference type="EMBL" id="CAF0816350.1"/>
    </source>
</evidence>
<feature type="binding site" evidence="7">
    <location>
        <begin position="118"/>
        <end position="125"/>
    </location>
    <ligand>
        <name>ATP</name>
        <dbReference type="ChEBI" id="CHEBI:30616"/>
    </ligand>
</feature>
<dbReference type="InterPro" id="IPR001752">
    <property type="entry name" value="Kinesin_motor_dom"/>
</dbReference>
<dbReference type="Pfam" id="PF01465">
    <property type="entry name" value="GRIP"/>
    <property type="match status" value="1"/>
</dbReference>
<dbReference type="PROSITE" id="PS50913">
    <property type="entry name" value="GRIP"/>
    <property type="match status" value="1"/>
</dbReference>
<feature type="coiled-coil region" evidence="8">
    <location>
        <begin position="189"/>
        <end position="237"/>
    </location>
</feature>
<feature type="domain" description="Kinesin motor" evidence="9">
    <location>
        <begin position="25"/>
        <end position="186"/>
    </location>
</feature>
<accession>A0A813TAH6</accession>
<evidence type="ECO:0000313" key="11">
    <source>
        <dbReference type="EMBL" id="CAF0808766.1"/>
    </source>
</evidence>
<dbReference type="GO" id="GO:0005524">
    <property type="term" value="F:ATP binding"/>
    <property type="evidence" value="ECO:0007669"/>
    <property type="project" value="UniProtKB-UniRule"/>
</dbReference>
<dbReference type="SMART" id="SM00755">
    <property type="entry name" value="Grip"/>
    <property type="match status" value="1"/>
</dbReference>
<keyword evidence="13" id="KW-1185">Reference proteome</keyword>
<evidence type="ECO:0000256" key="8">
    <source>
        <dbReference type="SAM" id="Coils"/>
    </source>
</evidence>
<keyword evidence="5 7" id="KW-0505">Motor protein</keyword>
<reference evidence="11" key="1">
    <citation type="submission" date="2021-02" db="EMBL/GenBank/DDBJ databases">
        <authorList>
            <person name="Nowell W R."/>
        </authorList>
    </citation>
    <scope>NUCLEOTIDE SEQUENCE</scope>
</reference>
<dbReference type="SMART" id="SM00129">
    <property type="entry name" value="KISc"/>
    <property type="match status" value="1"/>
</dbReference>
<name>A0A813TAH6_9BILA</name>
<dbReference type="InterPro" id="IPR027417">
    <property type="entry name" value="P-loop_NTPase"/>
</dbReference>
<feature type="domain" description="GRIP" evidence="10">
    <location>
        <begin position="1439"/>
        <end position="1489"/>
    </location>
</feature>
<dbReference type="InterPro" id="IPR047149">
    <property type="entry name" value="KIF11-like"/>
</dbReference>
<evidence type="ECO:0000256" key="3">
    <source>
        <dbReference type="ARBA" id="ARBA00022741"/>
    </source>
</evidence>
<dbReference type="EMBL" id="CAJNOI010000016">
    <property type="protein sequence ID" value="CAF0816350.1"/>
    <property type="molecule type" value="Genomic_DNA"/>
</dbReference>
<dbReference type="GO" id="GO:0007018">
    <property type="term" value="P:microtubule-based movement"/>
    <property type="evidence" value="ECO:0007669"/>
    <property type="project" value="InterPro"/>
</dbReference>
<evidence type="ECO:0000256" key="1">
    <source>
        <dbReference type="ARBA" id="ARBA00004245"/>
    </source>
</evidence>
<dbReference type="GO" id="GO:0051231">
    <property type="term" value="P:spindle elongation"/>
    <property type="evidence" value="ECO:0007669"/>
    <property type="project" value="TreeGrafter"/>
</dbReference>
<dbReference type="GO" id="GO:0008574">
    <property type="term" value="F:plus-end-directed microtubule motor activity"/>
    <property type="evidence" value="ECO:0007669"/>
    <property type="project" value="TreeGrafter"/>
</dbReference>
<feature type="coiled-coil region" evidence="8">
    <location>
        <begin position="755"/>
        <end position="846"/>
    </location>
</feature>
<organism evidence="11 13">
    <name type="scientific">Adineta steineri</name>
    <dbReference type="NCBI Taxonomy" id="433720"/>
    <lineage>
        <taxon>Eukaryota</taxon>
        <taxon>Metazoa</taxon>
        <taxon>Spiralia</taxon>
        <taxon>Gnathifera</taxon>
        <taxon>Rotifera</taxon>
        <taxon>Eurotatoria</taxon>
        <taxon>Bdelloidea</taxon>
        <taxon>Adinetida</taxon>
        <taxon>Adinetidae</taxon>
        <taxon>Adineta</taxon>
    </lineage>
</organism>
<comment type="similarity">
    <text evidence="7">Belongs to the TRAFAC class myosin-kinesin ATPase superfamily. Kinesin family.</text>
</comment>